<dbReference type="Gene3D" id="1.10.510.10">
    <property type="entry name" value="Transferase(Phosphotransferase) domain 1"/>
    <property type="match status" value="1"/>
</dbReference>
<dbReference type="InParanoid" id="T1EP57"/>
<dbReference type="KEGG" id="hro:HELRODRAFT_159557"/>
<evidence type="ECO:0000313" key="2">
    <source>
        <dbReference type="EnsemblMetazoa" id="HelroP159557"/>
    </source>
</evidence>
<proteinExistence type="predicted"/>
<dbReference type="InterPro" id="IPR011009">
    <property type="entry name" value="Kinase-like_dom_sf"/>
</dbReference>
<reference evidence="2" key="3">
    <citation type="submission" date="2015-06" db="UniProtKB">
        <authorList>
            <consortium name="EnsemblMetazoa"/>
        </authorList>
    </citation>
    <scope>IDENTIFICATION</scope>
</reference>
<reference evidence="3" key="1">
    <citation type="submission" date="2012-12" db="EMBL/GenBank/DDBJ databases">
        <authorList>
            <person name="Hellsten U."/>
            <person name="Grimwood J."/>
            <person name="Chapman J.A."/>
            <person name="Shapiro H."/>
            <person name="Aerts A."/>
            <person name="Otillar R.P."/>
            <person name="Terry A.Y."/>
            <person name="Boore J.L."/>
            <person name="Simakov O."/>
            <person name="Marletaz F."/>
            <person name="Cho S.-J."/>
            <person name="Edsinger-Gonzales E."/>
            <person name="Havlak P."/>
            <person name="Kuo D.-H."/>
            <person name="Larsson T."/>
            <person name="Lv J."/>
            <person name="Arendt D."/>
            <person name="Savage R."/>
            <person name="Osoegawa K."/>
            <person name="de Jong P."/>
            <person name="Lindberg D.R."/>
            <person name="Seaver E.C."/>
            <person name="Weisblat D.A."/>
            <person name="Putnam N.H."/>
            <person name="Grigoriev I.V."/>
            <person name="Rokhsar D.S."/>
        </authorList>
    </citation>
    <scope>NUCLEOTIDE SEQUENCE</scope>
</reference>
<evidence type="ECO:0008006" key="4">
    <source>
        <dbReference type="Google" id="ProtNLM"/>
    </source>
</evidence>
<dbReference type="CTD" id="20198357"/>
<dbReference type="eggNOG" id="KOG0599">
    <property type="taxonomic scope" value="Eukaryota"/>
</dbReference>
<evidence type="ECO:0000313" key="3">
    <source>
        <dbReference type="Proteomes" id="UP000015101"/>
    </source>
</evidence>
<sequence>MPRLTGNFPFWDHNLPKMMHLVSIGYVDFNKPVWNAVDKDAKNLLSELFNTDADLRPAANKCLDHPFFSAKRLALSALAISRMRKLVSKQADASNTKSMTNAGSSYSISFLRRIIDESALKIYSHWTGEHDKNKRVLLFQNSQKQLIHRSVRLR</sequence>
<keyword evidence="3" id="KW-1185">Reference proteome</keyword>
<dbReference type="EnsemblMetazoa" id="HelroT159557">
    <property type="protein sequence ID" value="HelroP159557"/>
    <property type="gene ID" value="HelroG159557"/>
</dbReference>
<dbReference type="OMA" id="LIESRHC"/>
<dbReference type="EMBL" id="KB095811">
    <property type="protein sequence ID" value="ESO12963.1"/>
    <property type="molecule type" value="Genomic_DNA"/>
</dbReference>
<dbReference type="GeneID" id="20198357"/>
<organism evidence="2 3">
    <name type="scientific">Helobdella robusta</name>
    <name type="common">Californian leech</name>
    <dbReference type="NCBI Taxonomy" id="6412"/>
    <lineage>
        <taxon>Eukaryota</taxon>
        <taxon>Metazoa</taxon>
        <taxon>Spiralia</taxon>
        <taxon>Lophotrochozoa</taxon>
        <taxon>Annelida</taxon>
        <taxon>Clitellata</taxon>
        <taxon>Hirudinea</taxon>
        <taxon>Rhynchobdellida</taxon>
        <taxon>Glossiphoniidae</taxon>
        <taxon>Helobdella</taxon>
    </lineage>
</organism>
<dbReference type="RefSeq" id="XP_009009683.1">
    <property type="nucleotide sequence ID" value="XM_009011435.1"/>
</dbReference>
<dbReference type="Proteomes" id="UP000015101">
    <property type="component" value="Unassembled WGS sequence"/>
</dbReference>
<dbReference type="AlphaFoldDB" id="T1EP57"/>
<evidence type="ECO:0000313" key="1">
    <source>
        <dbReference type="EMBL" id="ESO12963.1"/>
    </source>
</evidence>
<dbReference type="SUPFAM" id="SSF56112">
    <property type="entry name" value="Protein kinase-like (PK-like)"/>
    <property type="match status" value="1"/>
</dbReference>
<dbReference type="STRING" id="6412.T1EP57"/>
<dbReference type="EMBL" id="AMQM01000275">
    <property type="status" value="NOT_ANNOTATED_CDS"/>
    <property type="molecule type" value="Genomic_DNA"/>
</dbReference>
<dbReference type="HOGENOM" id="CLU_1706162_0_0_1"/>
<accession>T1EP57</accession>
<gene>
    <name evidence="2" type="primary">20198357</name>
    <name evidence="1" type="ORF">HELRODRAFT_159557</name>
</gene>
<name>T1EP57_HELRO</name>
<reference evidence="1 3" key="2">
    <citation type="journal article" date="2013" name="Nature">
        <title>Insights into bilaterian evolution from three spiralian genomes.</title>
        <authorList>
            <person name="Simakov O."/>
            <person name="Marletaz F."/>
            <person name="Cho S.J."/>
            <person name="Edsinger-Gonzales E."/>
            <person name="Havlak P."/>
            <person name="Hellsten U."/>
            <person name="Kuo D.H."/>
            <person name="Larsson T."/>
            <person name="Lv J."/>
            <person name="Arendt D."/>
            <person name="Savage R."/>
            <person name="Osoegawa K."/>
            <person name="de Jong P."/>
            <person name="Grimwood J."/>
            <person name="Chapman J.A."/>
            <person name="Shapiro H."/>
            <person name="Aerts A."/>
            <person name="Otillar R.P."/>
            <person name="Terry A.Y."/>
            <person name="Boore J.L."/>
            <person name="Grigoriev I.V."/>
            <person name="Lindberg D.R."/>
            <person name="Seaver E.C."/>
            <person name="Weisblat D.A."/>
            <person name="Putnam N.H."/>
            <person name="Rokhsar D.S."/>
        </authorList>
    </citation>
    <scope>NUCLEOTIDE SEQUENCE</scope>
</reference>
<protein>
    <recommendedName>
        <fullName evidence="4">Protein kinase domain-containing protein</fullName>
    </recommendedName>
</protein>